<dbReference type="InterPro" id="IPR029045">
    <property type="entry name" value="ClpP/crotonase-like_dom_sf"/>
</dbReference>
<dbReference type="GO" id="GO:0003989">
    <property type="term" value="F:acetyl-CoA carboxylase activity"/>
    <property type="evidence" value="ECO:0007669"/>
    <property type="project" value="UniProtKB-EC"/>
</dbReference>
<dbReference type="PANTHER" id="PTHR43842:SF2">
    <property type="entry name" value="PROPIONYL-COA CARBOXYLASE BETA CHAIN, MITOCHONDRIAL"/>
    <property type="match status" value="1"/>
</dbReference>
<name>A0A0M2NHP2_9FIRM</name>
<dbReference type="STRING" id="270498.CHK_2568"/>
<dbReference type="PANTHER" id="PTHR43842">
    <property type="entry name" value="PROPIONYL-COA CARBOXYLASE BETA CHAIN"/>
    <property type="match status" value="1"/>
</dbReference>
<keyword evidence="4" id="KW-1185">Reference proteome</keyword>
<dbReference type="EC" id="6.4.1.2" evidence="3"/>
<keyword evidence="3" id="KW-0808">Transferase</keyword>
<organism evidence="3 4">
    <name type="scientific">Christensenella hongkongensis</name>
    <dbReference type="NCBI Taxonomy" id="270498"/>
    <lineage>
        <taxon>Bacteria</taxon>
        <taxon>Bacillati</taxon>
        <taxon>Bacillota</taxon>
        <taxon>Clostridia</taxon>
        <taxon>Christensenellales</taxon>
        <taxon>Christensenellaceae</taxon>
        <taxon>Christensenella</taxon>
    </lineage>
</organism>
<dbReference type="Gene3D" id="3.90.226.10">
    <property type="entry name" value="2-enoyl-CoA Hydratase, Chain A, domain 1"/>
    <property type="match status" value="2"/>
</dbReference>
<dbReference type="GO" id="GO:0004658">
    <property type="term" value="F:propionyl-CoA carboxylase activity"/>
    <property type="evidence" value="ECO:0007669"/>
    <property type="project" value="UniProtKB-EC"/>
</dbReference>
<dbReference type="Pfam" id="PF01039">
    <property type="entry name" value="Carboxyl_trans"/>
    <property type="match status" value="1"/>
</dbReference>
<feature type="domain" description="CoA carboxyltransferase N-terminal" evidence="1">
    <location>
        <begin position="1"/>
        <end position="256"/>
    </location>
</feature>
<protein>
    <submittedName>
        <fullName evidence="3">Acetyl-coenzyme A carboxyl transferase alpha chain</fullName>
        <ecNumber evidence="3">6.4.1.2</ecNumber>
        <ecNumber evidence="3">6.4.1.3</ecNumber>
    </submittedName>
</protein>
<dbReference type="OrthoDB" id="9803706at2"/>
<proteinExistence type="predicted"/>
<keyword evidence="3" id="KW-0436">Ligase</keyword>
<sequence length="502" mass="53011">MGKLEELREKNLDALAGGGQQKVQAQHEAGKKTARERVERLLDAGSFIEIEKFVKRTFSTPGFEAASATGEGVVCGYGTIDERPVFLYAQDYTVLSGSLSAAHAAKILKVMDMAAKNGVPVIGVLDSGGARISEGIAAVESTAAILNKLTELSGVIPTITVVAGPCIGTAAYIAALSDFTLMVEGISAVALHGPQIYGSALGKNIQATQEFGARNHNENTGISQFLCANEEECADTVKTLLSFLPSNNLDEAPYGLDTDDLNRQLPFTGEEGYDAKAVISAIADHGIILESGAYFAPGVITAFGRLGGNVCGFVANADQEMTCNAAKKAARFIGLLDAFNIPVITLANCNGSGVNIEWEQKALIPNAARLIGAYAQAGIPKLTVVTGKAVGDGFAMMCPKALGADMVYAWPTAEISSMPAEAGALILYEDEISKAQDGVAAKQQMKERYIEEYANPWQAAEQGVVDDVIEPAHTRQILVSALEMTISKRENKLPKKHGVLPL</sequence>
<evidence type="ECO:0000313" key="3">
    <source>
        <dbReference type="EMBL" id="KKI49952.1"/>
    </source>
</evidence>
<dbReference type="EMBL" id="LAYJ01000115">
    <property type="protein sequence ID" value="KKI49952.1"/>
    <property type="molecule type" value="Genomic_DNA"/>
</dbReference>
<dbReference type="InterPro" id="IPR011763">
    <property type="entry name" value="COA_CT_C"/>
</dbReference>
<dbReference type="SUPFAM" id="SSF52096">
    <property type="entry name" value="ClpP/crotonase"/>
    <property type="match status" value="2"/>
</dbReference>
<dbReference type="GO" id="GO:0016740">
    <property type="term" value="F:transferase activity"/>
    <property type="evidence" value="ECO:0007669"/>
    <property type="project" value="UniProtKB-KW"/>
</dbReference>
<dbReference type="RefSeq" id="WP_046444381.1">
    <property type="nucleotide sequence ID" value="NZ_LAYJ01000115.1"/>
</dbReference>
<dbReference type="AlphaFoldDB" id="A0A0M2NHP2"/>
<feature type="domain" description="CoA carboxyltransferase C-terminal" evidence="2">
    <location>
        <begin position="257"/>
        <end position="492"/>
    </location>
</feature>
<dbReference type="Proteomes" id="UP000034076">
    <property type="component" value="Unassembled WGS sequence"/>
</dbReference>
<evidence type="ECO:0000259" key="1">
    <source>
        <dbReference type="PROSITE" id="PS50980"/>
    </source>
</evidence>
<reference evidence="3 4" key="1">
    <citation type="submission" date="2015-04" db="EMBL/GenBank/DDBJ databases">
        <title>Draft genome sequence of bacteremic isolate Catabacter hongkongensis type strain HKU16T.</title>
        <authorList>
            <person name="Lau S.K."/>
            <person name="Teng J.L."/>
            <person name="Huang Y."/>
            <person name="Curreem S.O."/>
            <person name="Tsui S.K."/>
            <person name="Woo P.C."/>
        </authorList>
    </citation>
    <scope>NUCLEOTIDE SEQUENCE [LARGE SCALE GENOMIC DNA]</scope>
    <source>
        <strain evidence="3 4">HKU16</strain>
    </source>
</reference>
<dbReference type="InterPro" id="IPR034733">
    <property type="entry name" value="AcCoA_carboxyl_beta"/>
</dbReference>
<dbReference type="InterPro" id="IPR011762">
    <property type="entry name" value="COA_CT_N"/>
</dbReference>
<dbReference type="PROSITE" id="PS50980">
    <property type="entry name" value="COA_CT_NTER"/>
    <property type="match status" value="1"/>
</dbReference>
<dbReference type="InterPro" id="IPR051047">
    <property type="entry name" value="AccD/PCCB"/>
</dbReference>
<dbReference type="EC" id="6.4.1.3" evidence="3"/>
<evidence type="ECO:0000313" key="4">
    <source>
        <dbReference type="Proteomes" id="UP000034076"/>
    </source>
</evidence>
<accession>A0A0M2NHP2</accession>
<dbReference type="PROSITE" id="PS50989">
    <property type="entry name" value="COA_CT_CTER"/>
    <property type="match status" value="1"/>
</dbReference>
<gene>
    <name evidence="3" type="ORF">CHK_2568</name>
</gene>
<evidence type="ECO:0000259" key="2">
    <source>
        <dbReference type="PROSITE" id="PS50989"/>
    </source>
</evidence>
<comment type="caution">
    <text evidence="3">The sequence shown here is derived from an EMBL/GenBank/DDBJ whole genome shotgun (WGS) entry which is preliminary data.</text>
</comment>